<dbReference type="GO" id="GO:0003676">
    <property type="term" value="F:nucleic acid binding"/>
    <property type="evidence" value="ECO:0007669"/>
    <property type="project" value="InterPro"/>
</dbReference>
<feature type="domain" description="Integrase catalytic" evidence="2">
    <location>
        <begin position="198"/>
        <end position="336"/>
    </location>
</feature>
<evidence type="ECO:0000313" key="3">
    <source>
        <dbReference type="EMBL" id="OWZ22679.1"/>
    </source>
</evidence>
<dbReference type="OrthoDB" id="124315at2759"/>
<dbReference type="EMBL" id="NBNE01000118">
    <property type="protein sequence ID" value="OWZ22679.1"/>
    <property type="molecule type" value="Genomic_DNA"/>
</dbReference>
<dbReference type="InterPro" id="IPR039537">
    <property type="entry name" value="Retrotran_Ty1/copia-like"/>
</dbReference>
<evidence type="ECO:0000259" key="2">
    <source>
        <dbReference type="PROSITE" id="PS50994"/>
    </source>
</evidence>
<feature type="region of interest" description="Disordered" evidence="1">
    <location>
        <begin position="79"/>
        <end position="104"/>
    </location>
</feature>
<protein>
    <submittedName>
        <fullName evidence="3">Retrovirus-related Pol Polyprotein from transposon TNT 1-94</fullName>
    </submittedName>
</protein>
<accession>A0A225X0D2</accession>
<dbReference type="InterPro" id="IPR036397">
    <property type="entry name" value="RNaseH_sf"/>
</dbReference>
<gene>
    <name evidence="3" type="ORF">PHMEG_0002593</name>
</gene>
<proteinExistence type="predicted"/>
<dbReference type="Proteomes" id="UP000198211">
    <property type="component" value="Unassembled WGS sequence"/>
</dbReference>
<dbReference type="AlphaFoldDB" id="A0A225X0D2"/>
<reference evidence="4" key="1">
    <citation type="submission" date="2017-03" db="EMBL/GenBank/DDBJ databases">
        <title>Phytopthora megakarya and P. palmivora, two closely related causual agents of cacao black pod achieved similar genome size and gene model numbers by different mechanisms.</title>
        <authorList>
            <person name="Ali S."/>
            <person name="Shao J."/>
            <person name="Larry D.J."/>
            <person name="Kronmiller B."/>
            <person name="Shen D."/>
            <person name="Strem M.D."/>
            <person name="Melnick R.L."/>
            <person name="Guiltinan M.J."/>
            <person name="Tyler B.M."/>
            <person name="Meinhardt L.W."/>
            <person name="Bailey B.A."/>
        </authorList>
    </citation>
    <scope>NUCLEOTIDE SEQUENCE [LARGE SCALE GENOMIC DNA]</scope>
    <source>
        <strain evidence="4">zdho120</strain>
    </source>
</reference>
<comment type="caution">
    <text evidence="3">The sequence shown here is derived from an EMBL/GenBank/DDBJ whole genome shotgun (WGS) entry which is preliminary data.</text>
</comment>
<name>A0A225X0D2_9STRA</name>
<evidence type="ECO:0000313" key="4">
    <source>
        <dbReference type="Proteomes" id="UP000198211"/>
    </source>
</evidence>
<dbReference type="Gene3D" id="3.30.420.10">
    <property type="entry name" value="Ribonuclease H-like superfamily/Ribonuclease H"/>
    <property type="match status" value="1"/>
</dbReference>
<dbReference type="SUPFAM" id="SSF53098">
    <property type="entry name" value="Ribonuclease H-like"/>
    <property type="match status" value="1"/>
</dbReference>
<dbReference type="GO" id="GO:0015074">
    <property type="term" value="P:DNA integration"/>
    <property type="evidence" value="ECO:0007669"/>
    <property type="project" value="InterPro"/>
</dbReference>
<organism evidence="3 4">
    <name type="scientific">Phytophthora megakarya</name>
    <dbReference type="NCBI Taxonomy" id="4795"/>
    <lineage>
        <taxon>Eukaryota</taxon>
        <taxon>Sar</taxon>
        <taxon>Stramenopiles</taxon>
        <taxon>Oomycota</taxon>
        <taxon>Peronosporomycetes</taxon>
        <taxon>Peronosporales</taxon>
        <taxon>Peronosporaceae</taxon>
        <taxon>Phytophthora</taxon>
    </lineage>
</organism>
<sequence length="336" mass="37863">MFHQKTSTFTDTVTKFIELISPKLYGDQVTEQSHATTMRDIVTCGQAFDYFSCDLYAVDVTFQQSFRPTGQLAEGKAYCSGKTSRDTSETPAQGNTTKADDAVDEDQQDDFVITDDSVTLAFRAADGRMVVARAKGWLRINALVQDKGENELQKDFLVEDIYLVDDLPHAPLSVSALLRDGYSPDTVILISALHQGYRRQLSGERWKCGIEGPISASVDGRRYFMVAVWRDYIQTYPLKRKNEAPVKVKQFLMMIETQTAVPANSIKVLRTDRGTQFLNKDFRELAHIRGILMQHTTPYMSFQNGVAERAIRTVTETAAAMLVDSGLPHNLWEYQT</sequence>
<dbReference type="InterPro" id="IPR001584">
    <property type="entry name" value="Integrase_cat-core"/>
</dbReference>
<dbReference type="PANTHER" id="PTHR42648:SF28">
    <property type="entry name" value="TRANSPOSON-ENCODED PROTEIN WITH RIBONUCLEASE H-LIKE AND RETROVIRUS ZINC FINGER-LIKE DOMAINS"/>
    <property type="match status" value="1"/>
</dbReference>
<dbReference type="PANTHER" id="PTHR42648">
    <property type="entry name" value="TRANSPOSASE, PUTATIVE-RELATED"/>
    <property type="match status" value="1"/>
</dbReference>
<dbReference type="PROSITE" id="PS50994">
    <property type="entry name" value="INTEGRASE"/>
    <property type="match status" value="1"/>
</dbReference>
<evidence type="ECO:0000256" key="1">
    <source>
        <dbReference type="SAM" id="MobiDB-lite"/>
    </source>
</evidence>
<dbReference type="InterPro" id="IPR012337">
    <property type="entry name" value="RNaseH-like_sf"/>
</dbReference>
<keyword evidence="4" id="KW-1185">Reference proteome</keyword>